<sequence>MAICRQFGRYKAIPLLNLYQKSDGISIKISNFAALCRAKAVSVSTQHY</sequence>
<name>A0A1G7AK37_9FLAO</name>
<organism evidence="1 2">
    <name type="scientific">Pricia antarctica</name>
    <dbReference type="NCBI Taxonomy" id="641691"/>
    <lineage>
        <taxon>Bacteria</taxon>
        <taxon>Pseudomonadati</taxon>
        <taxon>Bacteroidota</taxon>
        <taxon>Flavobacteriia</taxon>
        <taxon>Flavobacteriales</taxon>
        <taxon>Flavobacteriaceae</taxon>
        <taxon>Pricia</taxon>
    </lineage>
</organism>
<evidence type="ECO:0000313" key="1">
    <source>
        <dbReference type="EMBL" id="SDE14375.1"/>
    </source>
</evidence>
<keyword evidence="2" id="KW-1185">Reference proteome</keyword>
<reference evidence="1 2" key="1">
    <citation type="submission" date="2016-10" db="EMBL/GenBank/DDBJ databases">
        <authorList>
            <person name="de Groot N.N."/>
        </authorList>
    </citation>
    <scope>NUCLEOTIDE SEQUENCE [LARGE SCALE GENOMIC DNA]</scope>
    <source>
        <strain evidence="1 2">DSM 23421</strain>
    </source>
</reference>
<protein>
    <submittedName>
        <fullName evidence="1">Uncharacterized protein</fullName>
    </submittedName>
</protein>
<gene>
    <name evidence="1" type="ORF">SAMN05421636_103386</name>
</gene>
<evidence type="ECO:0000313" key="2">
    <source>
        <dbReference type="Proteomes" id="UP000199109"/>
    </source>
</evidence>
<proteinExistence type="predicted"/>
<dbReference type="EMBL" id="FNAO01000003">
    <property type="protein sequence ID" value="SDE14375.1"/>
    <property type="molecule type" value="Genomic_DNA"/>
</dbReference>
<accession>A0A1G7AK37</accession>
<dbReference type="AlphaFoldDB" id="A0A1G7AK37"/>
<dbReference type="Proteomes" id="UP000199109">
    <property type="component" value="Unassembled WGS sequence"/>
</dbReference>